<dbReference type="HOGENOM" id="CLU_1662639_0_0_1"/>
<name>B4I794_DROSE</name>
<feature type="compositionally biased region" description="Low complexity" evidence="1">
    <location>
        <begin position="130"/>
        <end position="142"/>
    </location>
</feature>
<dbReference type="Proteomes" id="UP000001292">
    <property type="component" value="Unassembled WGS sequence"/>
</dbReference>
<gene>
    <name evidence="2" type="primary">Dsec\GM22979</name>
    <name evidence="2" type="ORF">Dsec_GM22979</name>
</gene>
<sequence length="159" mass="17144">LPYPRTRSRTRLSVDSEAASSRPGTPTTTKARGKRAVSQAPVTAKPSVRSLRGQSEPPSALSAQVVRKPKAARAVVSLRKMSSDAPIDAPIDVPDSTAPEELPRVRRTTRRRISELSDQSGTATGDSRSEASSCATNSTASSQNREIRPRLRRTSKSEH</sequence>
<feature type="compositionally biased region" description="Basic and acidic residues" evidence="1">
    <location>
        <begin position="145"/>
        <end position="159"/>
    </location>
</feature>
<evidence type="ECO:0000313" key="2">
    <source>
        <dbReference type="EMBL" id="EDW56192.1"/>
    </source>
</evidence>
<dbReference type="EMBL" id="CH480823">
    <property type="protein sequence ID" value="EDW56192.1"/>
    <property type="molecule type" value="Genomic_DNA"/>
</dbReference>
<accession>B4I794</accession>
<feature type="compositionally biased region" description="Low complexity" evidence="1">
    <location>
        <begin position="84"/>
        <end position="95"/>
    </location>
</feature>
<evidence type="ECO:0000313" key="3">
    <source>
        <dbReference type="Proteomes" id="UP000001292"/>
    </source>
</evidence>
<feature type="compositionally biased region" description="Polar residues" evidence="1">
    <location>
        <begin position="18"/>
        <end position="30"/>
    </location>
</feature>
<feature type="compositionally biased region" description="Basic residues" evidence="1">
    <location>
        <begin position="1"/>
        <end position="10"/>
    </location>
</feature>
<dbReference type="GO" id="GO:0031490">
    <property type="term" value="F:chromatin DNA binding"/>
    <property type="evidence" value="ECO:0007669"/>
    <property type="project" value="EnsemblMetazoa"/>
</dbReference>
<evidence type="ECO:0000256" key="1">
    <source>
        <dbReference type="SAM" id="MobiDB-lite"/>
    </source>
</evidence>
<feature type="compositionally biased region" description="Polar residues" evidence="1">
    <location>
        <begin position="116"/>
        <end position="126"/>
    </location>
</feature>
<dbReference type="GO" id="GO:0005643">
    <property type="term" value="C:nuclear pore"/>
    <property type="evidence" value="ECO:0007669"/>
    <property type="project" value="EnsemblMetazoa"/>
</dbReference>
<protein>
    <submittedName>
        <fullName evidence="2">GM22979</fullName>
    </submittedName>
</protein>
<keyword evidence="3" id="KW-1185">Reference proteome</keyword>
<reference evidence="2 3" key="1">
    <citation type="journal article" date="2007" name="Nature">
        <title>Evolution of genes and genomes on the Drosophila phylogeny.</title>
        <authorList>
            <consortium name="Drosophila 12 Genomes Consortium"/>
            <person name="Clark A.G."/>
            <person name="Eisen M.B."/>
            <person name="Smith D.R."/>
            <person name="Bergman C.M."/>
            <person name="Oliver B."/>
            <person name="Markow T.A."/>
            <person name="Kaufman T.C."/>
            <person name="Kellis M."/>
            <person name="Gelbart W."/>
            <person name="Iyer V.N."/>
            <person name="Pollard D.A."/>
            <person name="Sackton T.B."/>
            <person name="Larracuente A.M."/>
            <person name="Singh N.D."/>
            <person name="Abad J.P."/>
            <person name="Abt D.N."/>
            <person name="Adryan B."/>
            <person name="Aguade M."/>
            <person name="Akashi H."/>
            <person name="Anderson W.W."/>
            <person name="Aquadro C.F."/>
            <person name="Ardell D.H."/>
            <person name="Arguello R."/>
            <person name="Artieri C.G."/>
            <person name="Barbash D.A."/>
            <person name="Barker D."/>
            <person name="Barsanti P."/>
            <person name="Batterham P."/>
            <person name="Batzoglou S."/>
            <person name="Begun D."/>
            <person name="Bhutkar A."/>
            <person name="Blanco E."/>
            <person name="Bosak S.A."/>
            <person name="Bradley R.K."/>
            <person name="Brand A.D."/>
            <person name="Brent M.R."/>
            <person name="Brooks A.N."/>
            <person name="Brown R.H."/>
            <person name="Butlin R.K."/>
            <person name="Caggese C."/>
            <person name="Calvi B.R."/>
            <person name="Bernardo de Carvalho A."/>
            <person name="Caspi A."/>
            <person name="Castrezana S."/>
            <person name="Celniker S.E."/>
            <person name="Chang J.L."/>
            <person name="Chapple C."/>
            <person name="Chatterji S."/>
            <person name="Chinwalla A."/>
            <person name="Civetta A."/>
            <person name="Clifton S.W."/>
            <person name="Comeron J.M."/>
            <person name="Costello J.C."/>
            <person name="Coyne J.A."/>
            <person name="Daub J."/>
            <person name="David R.G."/>
            <person name="Delcher A.L."/>
            <person name="Delehaunty K."/>
            <person name="Do C.B."/>
            <person name="Ebling H."/>
            <person name="Edwards K."/>
            <person name="Eickbush T."/>
            <person name="Evans J.D."/>
            <person name="Filipski A."/>
            <person name="Findeiss S."/>
            <person name="Freyhult E."/>
            <person name="Fulton L."/>
            <person name="Fulton R."/>
            <person name="Garcia A.C."/>
            <person name="Gardiner A."/>
            <person name="Garfield D.A."/>
            <person name="Garvin B.E."/>
            <person name="Gibson G."/>
            <person name="Gilbert D."/>
            <person name="Gnerre S."/>
            <person name="Godfrey J."/>
            <person name="Good R."/>
            <person name="Gotea V."/>
            <person name="Gravely B."/>
            <person name="Greenberg A.J."/>
            <person name="Griffiths-Jones S."/>
            <person name="Gross S."/>
            <person name="Guigo R."/>
            <person name="Gustafson E.A."/>
            <person name="Haerty W."/>
            <person name="Hahn M.W."/>
            <person name="Halligan D.L."/>
            <person name="Halpern A.L."/>
            <person name="Halter G.M."/>
            <person name="Han M.V."/>
            <person name="Heger A."/>
            <person name="Hillier L."/>
            <person name="Hinrichs A.S."/>
            <person name="Holmes I."/>
            <person name="Hoskins R.A."/>
            <person name="Hubisz M.J."/>
            <person name="Hultmark D."/>
            <person name="Huntley M.A."/>
            <person name="Jaffe D.B."/>
            <person name="Jagadeeshan S."/>
            <person name="Jeck W.R."/>
            <person name="Johnson J."/>
            <person name="Jones C.D."/>
            <person name="Jordan W.C."/>
            <person name="Karpen G.H."/>
            <person name="Kataoka E."/>
            <person name="Keightley P.D."/>
            <person name="Kheradpour P."/>
            <person name="Kirkness E.F."/>
            <person name="Koerich L.B."/>
            <person name="Kristiansen K."/>
            <person name="Kudrna D."/>
            <person name="Kulathinal R.J."/>
            <person name="Kumar S."/>
            <person name="Kwok R."/>
            <person name="Lander E."/>
            <person name="Langley C.H."/>
            <person name="Lapoint R."/>
            <person name="Lazzaro B.P."/>
            <person name="Lee S.J."/>
            <person name="Levesque L."/>
            <person name="Li R."/>
            <person name="Lin C.F."/>
            <person name="Lin M.F."/>
            <person name="Lindblad-Toh K."/>
            <person name="Llopart A."/>
            <person name="Long M."/>
            <person name="Low L."/>
            <person name="Lozovsky E."/>
            <person name="Lu J."/>
            <person name="Luo M."/>
            <person name="Machado C.A."/>
            <person name="Makalowski W."/>
            <person name="Marzo M."/>
            <person name="Matsuda M."/>
            <person name="Matzkin L."/>
            <person name="McAllister B."/>
            <person name="McBride C.S."/>
            <person name="McKernan B."/>
            <person name="McKernan K."/>
            <person name="Mendez-Lago M."/>
            <person name="Minx P."/>
            <person name="Mollenhauer M.U."/>
            <person name="Montooth K."/>
            <person name="Mount S.M."/>
            <person name="Mu X."/>
            <person name="Myers E."/>
            <person name="Negre B."/>
            <person name="Newfeld S."/>
            <person name="Nielsen R."/>
            <person name="Noor M.A."/>
            <person name="O'Grady P."/>
            <person name="Pachter L."/>
            <person name="Papaceit M."/>
            <person name="Parisi M.J."/>
            <person name="Parisi M."/>
            <person name="Parts L."/>
            <person name="Pedersen J.S."/>
            <person name="Pesole G."/>
            <person name="Phillippy A.M."/>
            <person name="Ponting C.P."/>
            <person name="Pop M."/>
            <person name="Porcelli D."/>
            <person name="Powell J.R."/>
            <person name="Prohaska S."/>
            <person name="Pruitt K."/>
            <person name="Puig M."/>
            <person name="Quesneville H."/>
            <person name="Ram K.R."/>
            <person name="Rand D."/>
            <person name="Rasmussen M.D."/>
            <person name="Reed L.K."/>
            <person name="Reenan R."/>
            <person name="Reily A."/>
            <person name="Remington K.A."/>
            <person name="Rieger T.T."/>
            <person name="Ritchie M.G."/>
            <person name="Robin C."/>
            <person name="Rogers Y.H."/>
            <person name="Rohde C."/>
            <person name="Rozas J."/>
            <person name="Rubenfield M.J."/>
            <person name="Ruiz A."/>
            <person name="Russo S."/>
            <person name="Salzberg S.L."/>
            <person name="Sanchez-Gracia A."/>
            <person name="Saranga D.J."/>
            <person name="Sato H."/>
            <person name="Schaeffer S.W."/>
            <person name="Schatz M.C."/>
            <person name="Schlenke T."/>
            <person name="Schwartz R."/>
            <person name="Segarra C."/>
            <person name="Singh R.S."/>
            <person name="Sirot L."/>
            <person name="Sirota M."/>
            <person name="Sisneros N.B."/>
            <person name="Smith C.D."/>
            <person name="Smith T.F."/>
            <person name="Spieth J."/>
            <person name="Stage D.E."/>
            <person name="Stark A."/>
            <person name="Stephan W."/>
            <person name="Strausberg R.L."/>
            <person name="Strempel S."/>
            <person name="Sturgill D."/>
            <person name="Sutton G."/>
            <person name="Sutton G.G."/>
            <person name="Tao W."/>
            <person name="Teichmann S."/>
            <person name="Tobari Y.N."/>
            <person name="Tomimura Y."/>
            <person name="Tsolas J.M."/>
            <person name="Valente V.L."/>
            <person name="Venter E."/>
            <person name="Venter J.C."/>
            <person name="Vicario S."/>
            <person name="Vieira F.G."/>
            <person name="Vilella A.J."/>
            <person name="Villasante A."/>
            <person name="Walenz B."/>
            <person name="Wang J."/>
            <person name="Wasserman M."/>
            <person name="Watts T."/>
            <person name="Wilson D."/>
            <person name="Wilson R.K."/>
            <person name="Wing R.A."/>
            <person name="Wolfner M.F."/>
            <person name="Wong A."/>
            <person name="Wong G.K."/>
            <person name="Wu C.I."/>
            <person name="Wu G."/>
            <person name="Yamamoto D."/>
            <person name="Yang H.P."/>
            <person name="Yang S.P."/>
            <person name="Yorke J.A."/>
            <person name="Yoshida K."/>
            <person name="Zdobnov E."/>
            <person name="Zhang P."/>
            <person name="Zhang Y."/>
            <person name="Zimin A.V."/>
            <person name="Baldwin J."/>
            <person name="Abdouelleil A."/>
            <person name="Abdulkadir J."/>
            <person name="Abebe A."/>
            <person name="Abera B."/>
            <person name="Abreu J."/>
            <person name="Acer S.C."/>
            <person name="Aftuck L."/>
            <person name="Alexander A."/>
            <person name="An P."/>
            <person name="Anderson E."/>
            <person name="Anderson S."/>
            <person name="Arachi H."/>
            <person name="Azer M."/>
            <person name="Bachantsang P."/>
            <person name="Barry A."/>
            <person name="Bayul T."/>
            <person name="Berlin A."/>
            <person name="Bessette D."/>
            <person name="Bloom T."/>
            <person name="Blye J."/>
            <person name="Boguslavskiy L."/>
            <person name="Bonnet C."/>
            <person name="Boukhgalter B."/>
            <person name="Bourzgui I."/>
            <person name="Brown A."/>
            <person name="Cahill P."/>
            <person name="Channer S."/>
            <person name="Cheshatsang Y."/>
            <person name="Chuda L."/>
            <person name="Citroen M."/>
            <person name="Collymore A."/>
            <person name="Cooke P."/>
            <person name="Costello M."/>
            <person name="D'Aco K."/>
            <person name="Daza R."/>
            <person name="De Haan G."/>
            <person name="DeGray S."/>
            <person name="DeMaso C."/>
            <person name="Dhargay N."/>
            <person name="Dooley K."/>
            <person name="Dooley E."/>
            <person name="Doricent M."/>
            <person name="Dorje P."/>
            <person name="Dorjee K."/>
            <person name="Dupes A."/>
            <person name="Elong R."/>
            <person name="Falk J."/>
            <person name="Farina A."/>
            <person name="Faro S."/>
            <person name="Ferguson D."/>
            <person name="Fisher S."/>
            <person name="Foley C.D."/>
            <person name="Franke A."/>
            <person name="Friedrich D."/>
            <person name="Gadbois L."/>
            <person name="Gearin G."/>
            <person name="Gearin C.R."/>
            <person name="Giannoukos G."/>
            <person name="Goode T."/>
            <person name="Graham J."/>
            <person name="Grandbois E."/>
            <person name="Grewal S."/>
            <person name="Gyaltsen K."/>
            <person name="Hafez N."/>
            <person name="Hagos B."/>
            <person name="Hall J."/>
            <person name="Henson C."/>
            <person name="Hollinger A."/>
            <person name="Honan T."/>
            <person name="Huard M.D."/>
            <person name="Hughes L."/>
            <person name="Hurhula B."/>
            <person name="Husby M.E."/>
            <person name="Kamat A."/>
            <person name="Kanga B."/>
            <person name="Kashin S."/>
            <person name="Khazanovich D."/>
            <person name="Kisner P."/>
            <person name="Lance K."/>
            <person name="Lara M."/>
            <person name="Lee W."/>
            <person name="Lennon N."/>
            <person name="Letendre F."/>
            <person name="LeVine R."/>
            <person name="Lipovsky A."/>
            <person name="Liu X."/>
            <person name="Liu J."/>
            <person name="Liu S."/>
            <person name="Lokyitsang T."/>
            <person name="Lokyitsang Y."/>
            <person name="Lubonja R."/>
            <person name="Lui A."/>
            <person name="MacDonald P."/>
            <person name="Magnisalis V."/>
            <person name="Maru K."/>
            <person name="Matthews C."/>
            <person name="McCusker W."/>
            <person name="McDonough S."/>
            <person name="Mehta T."/>
            <person name="Meldrim J."/>
            <person name="Meneus L."/>
            <person name="Mihai O."/>
            <person name="Mihalev A."/>
            <person name="Mihova T."/>
            <person name="Mittelman R."/>
            <person name="Mlenga V."/>
            <person name="Montmayeur A."/>
            <person name="Mulrain L."/>
            <person name="Navidi A."/>
            <person name="Naylor J."/>
            <person name="Negash T."/>
            <person name="Nguyen T."/>
            <person name="Nguyen N."/>
            <person name="Nicol R."/>
            <person name="Norbu C."/>
            <person name="Norbu N."/>
            <person name="Novod N."/>
            <person name="O'Neill B."/>
            <person name="Osman S."/>
            <person name="Markiewicz E."/>
            <person name="Oyono O.L."/>
            <person name="Patti C."/>
            <person name="Phunkhang P."/>
            <person name="Pierre F."/>
            <person name="Priest M."/>
            <person name="Raghuraman S."/>
            <person name="Rege F."/>
            <person name="Reyes R."/>
            <person name="Rise C."/>
            <person name="Rogov P."/>
            <person name="Ross K."/>
            <person name="Ryan E."/>
            <person name="Settipalli S."/>
            <person name="Shea T."/>
            <person name="Sherpa N."/>
            <person name="Shi L."/>
            <person name="Shih D."/>
            <person name="Sparrow T."/>
            <person name="Spaulding J."/>
            <person name="Stalker J."/>
            <person name="Stange-Thomann N."/>
            <person name="Stavropoulos S."/>
            <person name="Stone C."/>
            <person name="Strader C."/>
            <person name="Tesfaye S."/>
            <person name="Thomson T."/>
            <person name="Thoulutsang Y."/>
            <person name="Thoulutsang D."/>
            <person name="Topham K."/>
            <person name="Topping I."/>
            <person name="Tsamla T."/>
            <person name="Vassiliev H."/>
            <person name="Vo A."/>
            <person name="Wangchuk T."/>
            <person name="Wangdi T."/>
            <person name="Weiand M."/>
            <person name="Wilkinson J."/>
            <person name="Wilson A."/>
            <person name="Yadav S."/>
            <person name="Young G."/>
            <person name="Yu Q."/>
            <person name="Zembek L."/>
            <person name="Zhong D."/>
            <person name="Zimmer A."/>
            <person name="Zwirko Z."/>
            <person name="Jaffe D.B."/>
            <person name="Alvarez P."/>
            <person name="Brockman W."/>
            <person name="Butler J."/>
            <person name="Chin C."/>
            <person name="Gnerre S."/>
            <person name="Grabherr M."/>
            <person name="Kleber M."/>
            <person name="Mauceli E."/>
            <person name="MacCallum I."/>
        </authorList>
    </citation>
    <scope>NUCLEOTIDE SEQUENCE [LARGE SCALE GENOMIC DNA]</scope>
    <source>
        <strain evidence="3">Rob3c / Tucson 14021-0248.25</strain>
    </source>
</reference>
<feature type="non-terminal residue" evidence="2">
    <location>
        <position position="1"/>
    </location>
</feature>
<dbReference type="AlphaFoldDB" id="B4I794"/>
<feature type="region of interest" description="Disordered" evidence="1">
    <location>
        <begin position="1"/>
        <end position="159"/>
    </location>
</feature>
<proteinExistence type="predicted"/>
<organism evidence="3">
    <name type="scientific">Drosophila sechellia</name>
    <name type="common">Fruit fly</name>
    <dbReference type="NCBI Taxonomy" id="7238"/>
    <lineage>
        <taxon>Eukaryota</taxon>
        <taxon>Metazoa</taxon>
        <taxon>Ecdysozoa</taxon>
        <taxon>Arthropoda</taxon>
        <taxon>Hexapoda</taxon>
        <taxon>Insecta</taxon>
        <taxon>Pterygota</taxon>
        <taxon>Neoptera</taxon>
        <taxon>Endopterygota</taxon>
        <taxon>Diptera</taxon>
        <taxon>Brachycera</taxon>
        <taxon>Muscomorpha</taxon>
        <taxon>Ephydroidea</taxon>
        <taxon>Drosophilidae</taxon>
        <taxon>Drosophila</taxon>
        <taxon>Sophophora</taxon>
    </lineage>
</organism>